<dbReference type="InterPro" id="IPR027073">
    <property type="entry name" value="5_3_exoribonuclease"/>
</dbReference>
<proteinExistence type="inferred from homology"/>
<dbReference type="Pfam" id="PF18129">
    <property type="entry name" value="SH3_12"/>
    <property type="match status" value="1"/>
</dbReference>
<dbReference type="GO" id="GO:0090512">
    <property type="term" value="C:eisosome membrane domain/MCC"/>
    <property type="evidence" value="ECO:0007669"/>
    <property type="project" value="EnsemblFungi"/>
</dbReference>
<reference evidence="12" key="1">
    <citation type="submission" date="2013-12" db="EMBL/GenBank/DDBJ databases">
        <authorList>
            <person name="Genoscope - CEA"/>
        </authorList>
    </citation>
    <scope>NUCLEOTIDE SEQUENCE</scope>
    <source>
        <strain evidence="12">CBS 1993</strain>
    </source>
</reference>
<dbReference type="GO" id="GO:0016078">
    <property type="term" value="P:tRNA decay"/>
    <property type="evidence" value="ECO:0007669"/>
    <property type="project" value="EnsemblFungi"/>
</dbReference>
<evidence type="ECO:0000259" key="9">
    <source>
        <dbReference type="Pfam" id="PF18129"/>
    </source>
</evidence>
<dbReference type="Gene3D" id="2.30.30.750">
    <property type="match status" value="1"/>
</dbReference>
<dbReference type="GO" id="GO:0031370">
    <property type="term" value="F:eukaryotic initiation factor 4G binding"/>
    <property type="evidence" value="ECO:0007669"/>
    <property type="project" value="EnsemblFungi"/>
</dbReference>
<dbReference type="GO" id="GO:0016242">
    <property type="term" value="P:negative regulation of macroautophagy"/>
    <property type="evidence" value="ECO:0007669"/>
    <property type="project" value="EnsemblFungi"/>
</dbReference>
<reference evidence="12" key="2">
    <citation type="submission" date="2014-02" db="EMBL/GenBank/DDBJ databases">
        <title>Complete DNA sequence of /Kuraishia capsulata/ illustrates novel genomic features among budding yeasts (/Saccharomycotina/).</title>
        <authorList>
            <person name="Morales L."/>
            <person name="Noel B."/>
            <person name="Porcel B."/>
            <person name="Marcet-Houben M."/>
            <person name="Hullo M-F."/>
            <person name="Sacerdot C."/>
            <person name="Tekaia F."/>
            <person name="Leh-Louis V."/>
            <person name="Despons L."/>
            <person name="Khanna V."/>
            <person name="Aury J-M."/>
            <person name="Barbe V."/>
            <person name="Couloux A."/>
            <person name="Labadie K."/>
            <person name="Pelletier E."/>
            <person name="Souciet J-L."/>
            <person name="Boekhout T."/>
            <person name="Gabaldon T."/>
            <person name="Wincker P."/>
            <person name="Dujon B."/>
        </authorList>
    </citation>
    <scope>NUCLEOTIDE SEQUENCE</scope>
    <source>
        <strain evidence="12">CBS 1993</strain>
    </source>
</reference>
<dbReference type="Pfam" id="PF18334">
    <property type="entry name" value="XRN1_D2_D3"/>
    <property type="match status" value="1"/>
</dbReference>
<feature type="compositionally biased region" description="Polar residues" evidence="6">
    <location>
        <begin position="1333"/>
        <end position="1349"/>
    </location>
</feature>
<dbReference type="Proteomes" id="UP000019384">
    <property type="component" value="Unassembled WGS sequence"/>
</dbReference>
<dbReference type="InterPro" id="IPR041385">
    <property type="entry name" value="SH3_12"/>
</dbReference>
<dbReference type="GO" id="GO:0010494">
    <property type="term" value="C:cytoplasmic stress granule"/>
    <property type="evidence" value="ECO:0007669"/>
    <property type="project" value="EnsemblFungi"/>
</dbReference>
<feature type="compositionally biased region" description="Basic residues" evidence="6">
    <location>
        <begin position="1350"/>
        <end position="1369"/>
    </location>
</feature>
<feature type="domain" description="Xrn1 helical" evidence="8">
    <location>
        <begin position="257"/>
        <end position="665"/>
    </location>
</feature>
<dbReference type="InterPro" id="IPR040992">
    <property type="entry name" value="XRN1_D1"/>
</dbReference>
<dbReference type="GO" id="GO:0061157">
    <property type="term" value="P:mRNA destabilization"/>
    <property type="evidence" value="ECO:0007669"/>
    <property type="project" value="EnsemblFungi"/>
</dbReference>
<name>W6MNF8_9ASCO</name>
<dbReference type="GO" id="GO:0003682">
    <property type="term" value="F:chromatin binding"/>
    <property type="evidence" value="ECO:0007669"/>
    <property type="project" value="EnsemblFungi"/>
</dbReference>
<accession>W6MNF8</accession>
<comment type="similarity">
    <text evidence="4 5">Belongs to the 5'-3' exonuclease family.</text>
</comment>
<feature type="region of interest" description="Disordered" evidence="6">
    <location>
        <begin position="1333"/>
        <end position="1369"/>
    </location>
</feature>
<gene>
    <name evidence="12" type="ORF">KUCA_T00004142001</name>
</gene>
<dbReference type="Gene3D" id="3.40.50.12390">
    <property type="match status" value="2"/>
</dbReference>
<dbReference type="InterPro" id="IPR041412">
    <property type="entry name" value="Xrn1_helical"/>
</dbReference>
<dbReference type="InterPro" id="IPR016494">
    <property type="entry name" value="5_3_exoribonuclease_1"/>
</dbReference>
<dbReference type="STRING" id="1382522.W6MNF8"/>
<dbReference type="EC" id="3.1.13.-" evidence="5"/>
<dbReference type="GO" id="GO:0032968">
    <property type="term" value="P:positive regulation of transcription elongation by RNA polymerase II"/>
    <property type="evidence" value="ECO:0007669"/>
    <property type="project" value="EnsemblFungi"/>
</dbReference>
<evidence type="ECO:0000256" key="5">
    <source>
        <dbReference type="PIRNR" id="PIRNR006743"/>
    </source>
</evidence>
<dbReference type="PANTHER" id="PTHR12341:SF7">
    <property type="entry name" value="5'-3' EXORIBONUCLEASE 1"/>
    <property type="match status" value="1"/>
</dbReference>
<dbReference type="InterPro" id="IPR014722">
    <property type="entry name" value="Rib_uL2_dom2"/>
</dbReference>
<dbReference type="GO" id="GO:0032204">
    <property type="term" value="P:regulation of telomere maintenance"/>
    <property type="evidence" value="ECO:0007669"/>
    <property type="project" value="EnsemblFungi"/>
</dbReference>
<dbReference type="GO" id="GO:0070479">
    <property type="term" value="P:nuclear-transcribed mRNA catabolic process, 5'-3' exonucleolytic nonsense-mediated decay"/>
    <property type="evidence" value="ECO:0007669"/>
    <property type="project" value="EnsemblFungi"/>
</dbReference>
<dbReference type="GO" id="GO:0006995">
    <property type="term" value="P:cellular response to nitrogen starvation"/>
    <property type="evidence" value="ECO:0007669"/>
    <property type="project" value="EnsemblFungi"/>
</dbReference>
<evidence type="ECO:0000259" key="11">
    <source>
        <dbReference type="Pfam" id="PF18334"/>
    </source>
</evidence>
<evidence type="ECO:0000259" key="10">
    <source>
        <dbReference type="Pfam" id="PF18332"/>
    </source>
</evidence>
<dbReference type="GO" id="GO:0004534">
    <property type="term" value="F:5'-3' RNA exonuclease activity"/>
    <property type="evidence" value="ECO:0007669"/>
    <property type="project" value="EnsemblFungi"/>
</dbReference>
<feature type="domain" description="Exoribonuclease Xrn1 D2/D3" evidence="11">
    <location>
        <begin position="902"/>
        <end position="1129"/>
    </location>
</feature>
<feature type="domain" description="Xrn1 N-terminal" evidence="7">
    <location>
        <begin position="2"/>
        <end position="211"/>
    </location>
</feature>
<dbReference type="GO" id="GO:0006413">
    <property type="term" value="P:translational initiation"/>
    <property type="evidence" value="ECO:0007669"/>
    <property type="project" value="EnsemblFungi"/>
</dbReference>
<evidence type="ECO:0000313" key="12">
    <source>
        <dbReference type="EMBL" id="CDK28161.1"/>
    </source>
</evidence>
<dbReference type="InterPro" id="IPR041106">
    <property type="entry name" value="XRN1_D2_D3"/>
</dbReference>
<evidence type="ECO:0000256" key="2">
    <source>
        <dbReference type="ARBA" id="ARBA00022801"/>
    </source>
</evidence>
<keyword evidence="5" id="KW-0963">Cytoplasm</keyword>
<feature type="domain" description="5'-3' exoribonuclease 1 D1" evidence="10">
    <location>
        <begin position="708"/>
        <end position="898"/>
    </location>
</feature>
<dbReference type="RefSeq" id="XP_022460151.1">
    <property type="nucleotide sequence ID" value="XM_022600846.1"/>
</dbReference>
<dbReference type="GO" id="GO:0006364">
    <property type="term" value="P:rRNA processing"/>
    <property type="evidence" value="ECO:0007669"/>
    <property type="project" value="EnsemblFungi"/>
</dbReference>
<dbReference type="Pfam" id="PF18332">
    <property type="entry name" value="XRN1_D1"/>
    <property type="match status" value="1"/>
</dbReference>
<evidence type="ECO:0000259" key="7">
    <source>
        <dbReference type="Pfam" id="PF03159"/>
    </source>
</evidence>
<dbReference type="Pfam" id="PF03159">
    <property type="entry name" value="XRN_N"/>
    <property type="match status" value="1"/>
</dbReference>
<dbReference type="PIRSF" id="PIRSF006743">
    <property type="entry name" value="Exonuclease_Xnr1"/>
    <property type="match status" value="1"/>
</dbReference>
<evidence type="ECO:0000256" key="1">
    <source>
        <dbReference type="ARBA" id="ARBA00022722"/>
    </source>
</evidence>
<keyword evidence="5" id="KW-0866">Nonsense-mediated mRNA decay</keyword>
<dbReference type="GO" id="GO:0007089">
    <property type="term" value="P:traversing start control point of mitotic cell cycle"/>
    <property type="evidence" value="ECO:0007669"/>
    <property type="project" value="EnsemblFungi"/>
</dbReference>
<dbReference type="PANTHER" id="PTHR12341">
    <property type="entry name" value="5'-&gt;3' EXORIBONUCLEASE"/>
    <property type="match status" value="1"/>
</dbReference>
<dbReference type="EMBL" id="HG793129">
    <property type="protein sequence ID" value="CDK28161.1"/>
    <property type="molecule type" value="Genomic_DNA"/>
</dbReference>
<dbReference type="GO" id="GO:0005634">
    <property type="term" value="C:nucleus"/>
    <property type="evidence" value="ECO:0007669"/>
    <property type="project" value="EnsemblFungi"/>
</dbReference>
<keyword evidence="1 5" id="KW-0540">Nuclease</keyword>
<dbReference type="Gene3D" id="1.25.40.1050">
    <property type="match status" value="1"/>
</dbReference>
<keyword evidence="5" id="KW-0694">RNA-binding</keyword>
<dbReference type="GO" id="GO:0070651">
    <property type="term" value="P:nonfunctional rRNA decay"/>
    <property type="evidence" value="ECO:0007669"/>
    <property type="project" value="EnsemblFungi"/>
</dbReference>
<dbReference type="HOGENOM" id="CLU_001581_1_2_1"/>
<comment type="function">
    <text evidence="5">Multifunctional protein that exhibits several independent functions at different levels of the cellular processes. 5'-3' exonuclease component of the nonsense-mediated mRNA decay (NMD) which is a highly conserved mRNA degradation pathway, an RNA surveillance system whose role is to identify and rid cells of mRNA with premature termination codons and thus prevents accumulation of potentially harmful truncated proteins.</text>
</comment>
<dbReference type="GO" id="GO:0060261">
    <property type="term" value="P:positive regulation of transcription initiation by RNA polymerase II"/>
    <property type="evidence" value="ECO:0007669"/>
    <property type="project" value="EnsemblFungi"/>
</dbReference>
<dbReference type="InterPro" id="IPR047007">
    <property type="entry name" value="XRN1_D1_sf"/>
</dbReference>
<dbReference type="FunFam" id="3.40.50.12390:FF:000002">
    <property type="entry name" value="5'-3' exoribonuclease 1"/>
    <property type="match status" value="1"/>
</dbReference>
<dbReference type="Gene3D" id="2.30.30.30">
    <property type="match status" value="1"/>
</dbReference>
<evidence type="ECO:0000259" key="8">
    <source>
        <dbReference type="Pfam" id="PF17846"/>
    </source>
</evidence>
<dbReference type="GO" id="GO:0000932">
    <property type="term" value="C:P-body"/>
    <property type="evidence" value="ECO:0007669"/>
    <property type="project" value="EnsemblFungi"/>
</dbReference>
<dbReference type="GO" id="GO:0003723">
    <property type="term" value="F:RNA binding"/>
    <property type="evidence" value="ECO:0007669"/>
    <property type="project" value="UniProtKB-KW"/>
</dbReference>
<keyword evidence="13" id="KW-1185">Reference proteome</keyword>
<dbReference type="Gene3D" id="2.170.260.40">
    <property type="match status" value="1"/>
</dbReference>
<organism evidence="12 13">
    <name type="scientific">Kuraishia capsulata CBS 1993</name>
    <dbReference type="NCBI Taxonomy" id="1382522"/>
    <lineage>
        <taxon>Eukaryota</taxon>
        <taxon>Fungi</taxon>
        <taxon>Dikarya</taxon>
        <taxon>Ascomycota</taxon>
        <taxon>Saccharomycotina</taxon>
        <taxon>Pichiomycetes</taxon>
        <taxon>Pichiales</taxon>
        <taxon>Pichiaceae</taxon>
        <taxon>Kuraishia</taxon>
    </lineage>
</organism>
<dbReference type="GO" id="GO:0043144">
    <property type="term" value="P:sno(s)RNA processing"/>
    <property type="evidence" value="ECO:0007669"/>
    <property type="project" value="EnsemblFungi"/>
</dbReference>
<dbReference type="GO" id="GO:0110155">
    <property type="term" value="P:NAD-cap decapping"/>
    <property type="evidence" value="ECO:0007669"/>
    <property type="project" value="EnsemblFungi"/>
</dbReference>
<dbReference type="InterPro" id="IPR004859">
    <property type="entry name" value="Xrn1_N"/>
</dbReference>
<protein>
    <recommendedName>
        <fullName evidence="5">5'-3' exoribonuclease 1</fullName>
        <ecNumber evidence="5">3.1.13.-</ecNumber>
    </recommendedName>
</protein>
<dbReference type="InterPro" id="IPR047008">
    <property type="entry name" value="XRN1_SH3_sf"/>
</dbReference>
<dbReference type="Pfam" id="PF17846">
    <property type="entry name" value="XRN_M"/>
    <property type="match status" value="1"/>
</dbReference>
<feature type="domain" description="5'-3' exoribonuclease 1 SH3-like" evidence="9">
    <location>
        <begin position="1147"/>
        <end position="1217"/>
    </location>
</feature>
<keyword evidence="3 5" id="KW-0269">Exonuclease</keyword>
<evidence type="ECO:0000256" key="3">
    <source>
        <dbReference type="ARBA" id="ARBA00022839"/>
    </source>
</evidence>
<sequence>MISQLIEENEIPEFDNLYLDMNSILHTCTHSNDDHLSSMSDEQMYSSIFAYIDHLFNTIQPRKVFYMAIDGVAPRAKMNQQRARRFRTALEAEEAMQKAVKEGLELPKEEPFDSNAITPGTEFMAKLTTNLKFYIHQKVSSDANWQGIEVILSGHEVPGEGEHKIMEYIRTLKSQPGYEANVRHCVYGLDADLIMLGLVTHEPHFALLREEVVFGPRKTVASSDLTKQNFYLLHLSLVREYLQLEFQDMEEQISFEYDFERMLDDFILIMFVVGNDFLPHLPDLHLNKGAFPLLIENFKNALRQTDGYLNEFGKINMKRLGVWLKILSKFEQENFEKVDVDVDWFNMKLENISLEGNKKRERMGKLLLVKQQRKFVGLIKPWILSVYANDLDVAALKEDPSKVPTLPLPSKFFGSELNMEFVRQFALDVGILIIHSKSAGQYVARLDIDGIAEDLDEDAITDLRKTIKRYETSVLVEDEETLEEEHDFYNDKFVAWRNKYYKEKLGFTLKDEVEMAEFTGNYVEGLQWVLSYYYEGVQSWPWYFKYHYAPRISDVAIGLEKKIEFNKGEPFTPFQQLMAVLPARSRFLIPACLRPLMTEETSPIHDFYPDKVDVDMNGKNASWEAVIKISFVDPDRLIEAMKPYLDKLSPEEKVRNSRGNNILFGFNPQLKKYYASPLPSAFADIEKDLCVESVFTLPSMEGLTYVHGLCPGAVVGKEALAGFPTLSTVAFRFNLKLANVLVFNQPSRSASMILAIENCHQGLTVSQFAQEYVGSIVYSNWPYLRESQVLYVQDEGFKYTKDTKGRLLTSPLENFEATEYDRNRKKLIETYQISKGVELPGKMVYEKIQGVVAVRPVNGLIRQPNGSFKKTFKDVVEYYPIPLIVDNVVNKDERYEEKDAVPIEEEYPKGSKVVFLGAFAYGTLATVIGHENNDKLTLKVSKISTDKEPNYGLQKAQLEKKTVQYFPSYEVARMLKISGLFLSKITSSYMIQLGSKKINVGLGLKFDSRMEKALGFTRKRERGWEYSAFAFNFLKEYMSKFPELFNNLKNIQGNKMPDAKDAFRLTDPDALKARVQEVTSYLKEKKAGLNIVSLDTESLTRLSMGEIERQIIDYVAQPHEVSTKAVRGIPRQAVLDAKTSFQLLARQRFELGDRVVYVLDTGNVPVFSKGTVLGYRSIATKVTIQVLFDEPIMTGNTFDGRLKTRRGMSVDSSALLNLTHANFVYHSKASAAKSQTQVKLTPEQKAVREAKRQQLKEQKEKAVADAKKKVESKKKGELLSLIKGNKETTDVSSEQPVTTPHAAQNIFGAVMGQVMGQSNQPVALPPINTLSLNNVVPATTPSSEGTRTSNRGRGRGGRGGRGRGKPTTV</sequence>
<evidence type="ECO:0000256" key="4">
    <source>
        <dbReference type="ARBA" id="ARBA00038299"/>
    </source>
</evidence>
<dbReference type="CDD" id="cd18673">
    <property type="entry name" value="PIN_XRN1-2-like"/>
    <property type="match status" value="1"/>
</dbReference>
<dbReference type="GO" id="GO:0070966">
    <property type="term" value="P:nuclear-transcribed mRNA catabolic process, no-go decay"/>
    <property type="evidence" value="ECO:0007669"/>
    <property type="project" value="EnsemblFungi"/>
</dbReference>
<comment type="subcellular location">
    <subcellularLocation>
        <location evidence="5">Cytoplasm</location>
    </subcellularLocation>
</comment>
<dbReference type="Gene3D" id="3.30.1370.250">
    <property type="match status" value="1"/>
</dbReference>
<evidence type="ECO:0000256" key="6">
    <source>
        <dbReference type="SAM" id="MobiDB-lite"/>
    </source>
</evidence>
<keyword evidence="2 5" id="KW-0378">Hydrolase</keyword>
<dbReference type="GeneID" id="34521539"/>
<dbReference type="OrthoDB" id="372487at2759"/>
<evidence type="ECO:0000313" key="13">
    <source>
        <dbReference type="Proteomes" id="UP000019384"/>
    </source>
</evidence>